<feature type="domain" description="HTH cro/C1-type" evidence="2">
    <location>
        <begin position="15"/>
        <end position="70"/>
    </location>
</feature>
<dbReference type="Proteomes" id="UP000448943">
    <property type="component" value="Unassembled WGS sequence"/>
</dbReference>
<accession>A0A6N9Q1M3</accession>
<dbReference type="InterPro" id="IPR011990">
    <property type="entry name" value="TPR-like_helical_dom_sf"/>
</dbReference>
<evidence type="ECO:0000256" key="1">
    <source>
        <dbReference type="ARBA" id="ARBA00023125"/>
    </source>
</evidence>
<dbReference type="Gene3D" id="1.25.40.10">
    <property type="entry name" value="Tetratricopeptide repeat domain"/>
    <property type="match status" value="1"/>
</dbReference>
<dbReference type="GO" id="GO:0003700">
    <property type="term" value="F:DNA-binding transcription factor activity"/>
    <property type="evidence" value="ECO:0007669"/>
    <property type="project" value="TreeGrafter"/>
</dbReference>
<dbReference type="InterPro" id="IPR010982">
    <property type="entry name" value="Lambda_DNA-bd_dom_sf"/>
</dbReference>
<dbReference type="InterPro" id="IPR050807">
    <property type="entry name" value="TransReg_Diox_bact_type"/>
</dbReference>
<dbReference type="PANTHER" id="PTHR46797">
    <property type="entry name" value="HTH-TYPE TRANSCRIPTIONAL REGULATOR"/>
    <property type="match status" value="1"/>
</dbReference>
<dbReference type="EMBL" id="SIJB01000020">
    <property type="protein sequence ID" value="NBI28995.1"/>
    <property type="molecule type" value="Genomic_DNA"/>
</dbReference>
<dbReference type="SMART" id="SM00530">
    <property type="entry name" value="HTH_XRE"/>
    <property type="match status" value="1"/>
</dbReference>
<dbReference type="InterPro" id="IPR001387">
    <property type="entry name" value="Cro/C1-type_HTH"/>
</dbReference>
<keyword evidence="4" id="KW-1185">Reference proteome</keyword>
<gene>
    <name evidence="3" type="ORF">ERL59_08490</name>
</gene>
<proteinExistence type="predicted"/>
<dbReference type="CDD" id="cd00093">
    <property type="entry name" value="HTH_XRE"/>
    <property type="match status" value="1"/>
</dbReference>
<dbReference type="SUPFAM" id="SSF47413">
    <property type="entry name" value="lambda repressor-like DNA-binding domains"/>
    <property type="match status" value="1"/>
</dbReference>
<protein>
    <submittedName>
        <fullName evidence="3">XRE family transcriptional regulator</fullName>
    </submittedName>
</protein>
<dbReference type="GO" id="GO:0005829">
    <property type="term" value="C:cytosol"/>
    <property type="evidence" value="ECO:0007669"/>
    <property type="project" value="TreeGrafter"/>
</dbReference>
<dbReference type="Pfam" id="PF13560">
    <property type="entry name" value="HTH_31"/>
    <property type="match status" value="1"/>
</dbReference>
<dbReference type="PROSITE" id="PS50943">
    <property type="entry name" value="HTH_CROC1"/>
    <property type="match status" value="1"/>
</dbReference>
<comment type="caution">
    <text evidence="3">The sequence shown here is derived from an EMBL/GenBank/DDBJ whole genome shotgun (WGS) entry which is preliminary data.</text>
</comment>
<dbReference type="Gene3D" id="1.10.260.40">
    <property type="entry name" value="lambda repressor-like DNA-binding domains"/>
    <property type="match status" value="1"/>
</dbReference>
<name>A0A6N9Q1M3_9BACL</name>
<reference evidence="3 4" key="1">
    <citation type="submission" date="2019-01" db="EMBL/GenBank/DDBJ databases">
        <title>Chengkuizengella sp. nov., isolated from deep-sea sediment of East Pacific Ocean.</title>
        <authorList>
            <person name="Yang J."/>
            <person name="Lai Q."/>
            <person name="Shao Z."/>
        </authorList>
    </citation>
    <scope>NUCLEOTIDE SEQUENCE [LARGE SCALE GENOMIC DNA]</scope>
    <source>
        <strain evidence="3 4">YPA3-1-1</strain>
    </source>
</reference>
<dbReference type="OrthoDB" id="2508844at2"/>
<evidence type="ECO:0000259" key="2">
    <source>
        <dbReference type="PROSITE" id="PS50943"/>
    </source>
</evidence>
<keyword evidence="1" id="KW-0238">DNA-binding</keyword>
<dbReference type="RefSeq" id="WP_160645795.1">
    <property type="nucleotide sequence ID" value="NZ_SIJB01000020.1"/>
</dbReference>
<dbReference type="AlphaFoldDB" id="A0A6N9Q1M3"/>
<evidence type="ECO:0000313" key="4">
    <source>
        <dbReference type="Proteomes" id="UP000448943"/>
    </source>
</evidence>
<organism evidence="3 4">
    <name type="scientific">Chengkuizengella marina</name>
    <dbReference type="NCBI Taxonomy" id="2507566"/>
    <lineage>
        <taxon>Bacteria</taxon>
        <taxon>Bacillati</taxon>
        <taxon>Bacillota</taxon>
        <taxon>Bacilli</taxon>
        <taxon>Bacillales</taxon>
        <taxon>Paenibacillaceae</taxon>
        <taxon>Chengkuizengella</taxon>
    </lineage>
</organism>
<dbReference type="PANTHER" id="PTHR46797:SF1">
    <property type="entry name" value="METHYLPHOSPHONATE SYNTHASE"/>
    <property type="match status" value="1"/>
</dbReference>
<dbReference type="SUPFAM" id="SSF48452">
    <property type="entry name" value="TPR-like"/>
    <property type="match status" value="1"/>
</dbReference>
<evidence type="ECO:0000313" key="3">
    <source>
        <dbReference type="EMBL" id="NBI28995.1"/>
    </source>
</evidence>
<dbReference type="GO" id="GO:0003677">
    <property type="term" value="F:DNA binding"/>
    <property type="evidence" value="ECO:0007669"/>
    <property type="project" value="UniProtKB-KW"/>
</dbReference>
<sequence>MIKAVENRLSLGELIKLYREKADMTQEKLAEKVNVDKAGLCRVETGKVKRPAWETLQKIISVLNIPEDELLEPYIENVDNVDILFSKLDGLVHKEGVNIHLIEKVSTKILQSPTDESLEVVKELYNKAKGIKCRSVRLTLYKAITGYSKSHGMMPYIAKCLLEIYLIERDDFTKLRSTYESGKANLFFNDFLTSEERGEFYYRLQVHAFYTNQFEESVEMGLKALNETISDTRTLANTIYVLSNGYFFLSNYEESKAYLDRYREFDLPEVNDNVKLNEAELYGATGEHKLAISILEDNLPNCGDFALIHAVNQLIDLYFKTNNLPKIQEILFELEEKLLSIPCVTPFKKAELGRYFKLKGKYFIQIDEIEKGINYCLEAAKRYSMIDLVKKEKECLWIISNIHVTNKETDSFKGMEKFNIYLEKEG</sequence>